<reference evidence="2 3" key="1">
    <citation type="journal article" date="2019" name="Sci. Rep.">
        <title>Colletotrichum shisoi sp. nov., an anthracnose pathogen of Perilla frutescens in Japan: molecular phylogenetic, morphological and genomic evidence.</title>
        <authorList>
            <person name="Gan P."/>
            <person name="Tsushima A."/>
            <person name="Hiroyama R."/>
            <person name="Narusaka M."/>
            <person name="Takano Y."/>
            <person name="Narusaka Y."/>
            <person name="Kawaradani M."/>
            <person name="Damm U."/>
            <person name="Shirasu K."/>
        </authorList>
    </citation>
    <scope>NUCLEOTIDE SEQUENCE [LARGE SCALE GENOMIC DNA]</scope>
    <source>
        <strain evidence="2 3">PG-2018a</strain>
    </source>
</reference>
<dbReference type="AlphaFoldDB" id="A0A5Q4BF92"/>
<dbReference type="Proteomes" id="UP000326340">
    <property type="component" value="Unassembled WGS sequence"/>
</dbReference>
<evidence type="ECO:0000313" key="3">
    <source>
        <dbReference type="Proteomes" id="UP000326340"/>
    </source>
</evidence>
<feature type="region of interest" description="Disordered" evidence="1">
    <location>
        <begin position="1"/>
        <end position="43"/>
    </location>
</feature>
<accession>A0A5Q4BF92</accession>
<name>A0A5Q4BF92_9PEZI</name>
<feature type="compositionally biased region" description="Basic residues" evidence="1">
    <location>
        <begin position="1"/>
        <end position="11"/>
    </location>
</feature>
<evidence type="ECO:0000313" key="2">
    <source>
        <dbReference type="EMBL" id="TQN65249.1"/>
    </source>
</evidence>
<proteinExistence type="predicted"/>
<keyword evidence="3" id="KW-1185">Reference proteome</keyword>
<gene>
    <name evidence="2" type="ORF">CSHISOI_10162</name>
</gene>
<organism evidence="2 3">
    <name type="scientific">Colletotrichum shisoi</name>
    <dbReference type="NCBI Taxonomy" id="2078593"/>
    <lineage>
        <taxon>Eukaryota</taxon>
        <taxon>Fungi</taxon>
        <taxon>Dikarya</taxon>
        <taxon>Ascomycota</taxon>
        <taxon>Pezizomycotina</taxon>
        <taxon>Sordariomycetes</taxon>
        <taxon>Hypocreomycetidae</taxon>
        <taxon>Glomerellales</taxon>
        <taxon>Glomerellaceae</taxon>
        <taxon>Colletotrichum</taxon>
        <taxon>Colletotrichum destructivum species complex</taxon>
    </lineage>
</organism>
<comment type="caution">
    <text evidence="2">The sequence shown here is derived from an EMBL/GenBank/DDBJ whole genome shotgun (WGS) entry which is preliminary data.</text>
</comment>
<evidence type="ECO:0000256" key="1">
    <source>
        <dbReference type="SAM" id="MobiDB-lite"/>
    </source>
</evidence>
<sequence length="43" mass="4930">MMLPTRRHHNIPTRQCPVPPPLPPRLRTSWNTPGRYGIGQDAL</sequence>
<protein>
    <submittedName>
        <fullName evidence="2">Uncharacterized protein</fullName>
    </submittedName>
</protein>
<dbReference type="EMBL" id="PUHP01001730">
    <property type="protein sequence ID" value="TQN65249.1"/>
    <property type="molecule type" value="Genomic_DNA"/>
</dbReference>